<sequence length="559" mass="62158">MALNFIKKNDKHNNTNWCKLFLSALIPCILGIFTIVFTVQQQVLSQQQHEIDRQNQRDAQRETAFNAYINDISNLLLNTNHTNKTNFFLYIRTKTLTVLRSLNPERKKYIILFLYESGLLQGTGLDLSGAEFDNVELIGPYKLDGLYLPNASWKNALIVNCSLKKAVFTQSRMPNARFINSLLESASFAETILDNAYFKETSVVGINCMSASLIHANFLDAEVVQGIDFTNADLLYAQFTEKQWLGQRVLTNAHSFRYARLPNGSFGDLSPTRNLLENGDAEQKCSTVEKINWDENPKNCLNVIKFNKTSVVDMNIDNGTWGNCAFVMTTKSVRASQYIDLRPYSRLIDLDNAMFSSSAFIGCNGSTNASYVEISTHELNGNIMETAVFLNHIGNTANKNGMMHNYSIQNYRLLKYTHKARVTLASTTATNPFTPSTVTCANTVATPCTTTTTLVASCQSYEVSWNNHCYYLDGSGGSCITGYSQGANAVLTCIATQFAGKTYRSTISNNCCVWTSDTYECFILNSNCNSAGPFTSGPSLGCTDAQQQYSQQLTFCGSN</sequence>
<accession>A0A814K400</accession>
<dbReference type="InterPro" id="IPR001646">
    <property type="entry name" value="5peptide_repeat"/>
</dbReference>
<keyword evidence="1" id="KW-0472">Membrane</keyword>
<evidence type="ECO:0008006" key="4">
    <source>
        <dbReference type="Google" id="ProtNLM"/>
    </source>
</evidence>
<feature type="transmembrane region" description="Helical" evidence="1">
    <location>
        <begin position="20"/>
        <end position="39"/>
    </location>
</feature>
<reference evidence="2" key="1">
    <citation type="submission" date="2021-02" db="EMBL/GenBank/DDBJ databases">
        <authorList>
            <person name="Nowell W R."/>
        </authorList>
    </citation>
    <scope>NUCLEOTIDE SEQUENCE</scope>
</reference>
<evidence type="ECO:0000313" key="2">
    <source>
        <dbReference type="EMBL" id="CAF1045881.1"/>
    </source>
</evidence>
<dbReference type="AlphaFoldDB" id="A0A814K400"/>
<keyword evidence="1" id="KW-1133">Transmembrane helix</keyword>
<dbReference type="Pfam" id="PF00805">
    <property type="entry name" value="Pentapeptide"/>
    <property type="match status" value="1"/>
</dbReference>
<comment type="caution">
    <text evidence="2">The sequence shown here is derived from an EMBL/GenBank/DDBJ whole genome shotgun (WGS) entry which is preliminary data.</text>
</comment>
<evidence type="ECO:0000313" key="3">
    <source>
        <dbReference type="Proteomes" id="UP000663860"/>
    </source>
</evidence>
<dbReference type="Proteomes" id="UP000663860">
    <property type="component" value="Unassembled WGS sequence"/>
</dbReference>
<organism evidence="2 3">
    <name type="scientific">Adineta steineri</name>
    <dbReference type="NCBI Taxonomy" id="433720"/>
    <lineage>
        <taxon>Eukaryota</taxon>
        <taxon>Metazoa</taxon>
        <taxon>Spiralia</taxon>
        <taxon>Gnathifera</taxon>
        <taxon>Rotifera</taxon>
        <taxon>Eurotatoria</taxon>
        <taxon>Bdelloidea</taxon>
        <taxon>Adinetida</taxon>
        <taxon>Adinetidae</taxon>
        <taxon>Adineta</taxon>
    </lineage>
</organism>
<gene>
    <name evidence="2" type="ORF">IZO911_LOCUS20056</name>
</gene>
<proteinExistence type="predicted"/>
<dbReference type="EMBL" id="CAJNOE010000205">
    <property type="protein sequence ID" value="CAF1045881.1"/>
    <property type="molecule type" value="Genomic_DNA"/>
</dbReference>
<name>A0A814K400_9BILA</name>
<protein>
    <recommendedName>
        <fullName evidence="4">Pentapeptide repeat-containing protein</fullName>
    </recommendedName>
</protein>
<evidence type="ECO:0000256" key="1">
    <source>
        <dbReference type="SAM" id="Phobius"/>
    </source>
</evidence>
<dbReference type="SUPFAM" id="SSF141571">
    <property type="entry name" value="Pentapeptide repeat-like"/>
    <property type="match status" value="1"/>
</dbReference>
<dbReference type="Gene3D" id="2.160.20.80">
    <property type="entry name" value="E3 ubiquitin-protein ligase SopA"/>
    <property type="match status" value="1"/>
</dbReference>
<keyword evidence="1" id="KW-0812">Transmembrane</keyword>